<dbReference type="GO" id="GO:1990281">
    <property type="term" value="C:efflux pump complex"/>
    <property type="evidence" value="ECO:0007669"/>
    <property type="project" value="TreeGrafter"/>
</dbReference>
<gene>
    <name evidence="4" type="ORF">X907_1007</name>
</gene>
<dbReference type="PANTHER" id="PTHR30469">
    <property type="entry name" value="MULTIDRUG RESISTANCE PROTEIN MDTA"/>
    <property type="match status" value="1"/>
</dbReference>
<dbReference type="InterPro" id="IPR058625">
    <property type="entry name" value="MdtA-like_BSH"/>
</dbReference>
<feature type="domain" description="Multidrug resistance protein MdtA-like barrel-sandwich hybrid" evidence="2">
    <location>
        <begin position="53"/>
        <end position="207"/>
    </location>
</feature>
<dbReference type="Pfam" id="PF25954">
    <property type="entry name" value="Beta-barrel_RND_2"/>
    <property type="match status" value="1"/>
</dbReference>
<reference evidence="4 5" key="1">
    <citation type="submission" date="2016-12" db="EMBL/GenBank/DDBJ databases">
        <title>The genome of dimorphic prosthecate Glycocaulis alkaliphilus 6b-8t, isolated from crude oil dictates its adaptability in petroleum environments.</title>
        <authorList>
            <person name="Wu X.-L."/>
            <person name="Geng S."/>
        </authorList>
    </citation>
    <scope>NUCLEOTIDE SEQUENCE [LARGE SCALE GENOMIC DNA]</scope>
    <source>
        <strain evidence="4 5">6B-8</strain>
    </source>
</reference>
<evidence type="ECO:0000259" key="2">
    <source>
        <dbReference type="Pfam" id="PF25917"/>
    </source>
</evidence>
<evidence type="ECO:0000313" key="4">
    <source>
        <dbReference type="EMBL" id="AZU03547.1"/>
    </source>
</evidence>
<dbReference type="PANTHER" id="PTHR30469:SF33">
    <property type="entry name" value="SLR1207 PROTEIN"/>
    <property type="match status" value="1"/>
</dbReference>
<dbReference type="RefSeq" id="WP_170175460.1">
    <property type="nucleotide sequence ID" value="NZ_BMFB01000002.1"/>
</dbReference>
<dbReference type="KEGG" id="gak:X907_1007"/>
<name>A0A3T0E8K0_9PROT</name>
<organism evidence="4 5">
    <name type="scientific">Glycocaulis alkaliphilus</name>
    <dbReference type="NCBI Taxonomy" id="1434191"/>
    <lineage>
        <taxon>Bacteria</taxon>
        <taxon>Pseudomonadati</taxon>
        <taxon>Pseudomonadota</taxon>
        <taxon>Alphaproteobacteria</taxon>
        <taxon>Maricaulales</taxon>
        <taxon>Maricaulaceae</taxon>
        <taxon>Glycocaulis</taxon>
    </lineage>
</organism>
<dbReference type="SUPFAM" id="SSF111369">
    <property type="entry name" value="HlyD-like secretion proteins"/>
    <property type="match status" value="1"/>
</dbReference>
<comment type="similarity">
    <text evidence="1">Belongs to the membrane fusion protein (MFP) (TC 8.A.1) family.</text>
</comment>
<evidence type="ECO:0000313" key="5">
    <source>
        <dbReference type="Proteomes" id="UP000286954"/>
    </source>
</evidence>
<dbReference type="NCBIfam" id="TIGR01730">
    <property type="entry name" value="RND_mfp"/>
    <property type="match status" value="1"/>
</dbReference>
<protein>
    <submittedName>
        <fullName evidence="4">Efflux transporter, RND family, MFP subunit</fullName>
    </submittedName>
</protein>
<accession>A0A3T0E8K0</accession>
<dbReference type="Pfam" id="PF25917">
    <property type="entry name" value="BSH_RND"/>
    <property type="match status" value="1"/>
</dbReference>
<sequence>MAAAIALTLSACGEGEWFAPASDGPPARFETAVVDRGMIRDIVPAIGRVRPARAVEVGAEINGRVVEVLADFDDRVEEGEVLARIDPQPFEAALVRAQASLQTARASLLEARSRHRGARRELERTQSLAASGTAPQARLEDLEFAAEQFEAAVLRNEAGVSLAEAQLREAQINLERTVIAAPISGFVLERRVEEGQAVNASFSTPVLFVIAANLSEVVIEARVAEADIGRISAGMEVRFNVDSIPRHSFSGEAGPVRRAPQVEGRFVSYLVEIRARDEEERLLPGMTASVEFVAAETFNVLRMPRGALYPIPTQDFVAALDPALLPPDLVERYGGDLAGNWGRVWGAMGGRALGRGFGEGRRIRTIHPVIGDRFGYVLVEVGAEDDHYLEIVEVIHGDLQEGDRVFIFDHGPAGPPQ</sequence>
<evidence type="ECO:0000259" key="3">
    <source>
        <dbReference type="Pfam" id="PF25954"/>
    </source>
</evidence>
<dbReference type="InterPro" id="IPR058792">
    <property type="entry name" value="Beta-barrel_RND_2"/>
</dbReference>
<dbReference type="Gene3D" id="2.40.50.100">
    <property type="match status" value="2"/>
</dbReference>
<feature type="domain" description="CusB-like beta-barrel" evidence="3">
    <location>
        <begin position="219"/>
        <end position="295"/>
    </location>
</feature>
<dbReference type="Gene3D" id="2.40.30.170">
    <property type="match status" value="1"/>
</dbReference>
<dbReference type="InterPro" id="IPR006143">
    <property type="entry name" value="RND_pump_MFP"/>
</dbReference>
<proteinExistence type="inferred from homology"/>
<evidence type="ECO:0000256" key="1">
    <source>
        <dbReference type="ARBA" id="ARBA00009477"/>
    </source>
</evidence>
<dbReference type="GO" id="GO:0015562">
    <property type="term" value="F:efflux transmembrane transporter activity"/>
    <property type="evidence" value="ECO:0007669"/>
    <property type="project" value="TreeGrafter"/>
</dbReference>
<dbReference type="AlphaFoldDB" id="A0A3T0E8K0"/>
<dbReference type="Proteomes" id="UP000286954">
    <property type="component" value="Chromosome"/>
</dbReference>
<dbReference type="EMBL" id="CP018911">
    <property type="protein sequence ID" value="AZU03547.1"/>
    <property type="molecule type" value="Genomic_DNA"/>
</dbReference>
<keyword evidence="5" id="KW-1185">Reference proteome</keyword>